<organism evidence="2 3">
    <name type="scientific">Hirsutella rhossiliensis</name>
    <dbReference type="NCBI Taxonomy" id="111463"/>
    <lineage>
        <taxon>Eukaryota</taxon>
        <taxon>Fungi</taxon>
        <taxon>Dikarya</taxon>
        <taxon>Ascomycota</taxon>
        <taxon>Pezizomycotina</taxon>
        <taxon>Sordariomycetes</taxon>
        <taxon>Hypocreomycetidae</taxon>
        <taxon>Hypocreales</taxon>
        <taxon>Ophiocordycipitaceae</taxon>
        <taxon>Hirsutella</taxon>
    </lineage>
</organism>
<gene>
    <name evidence="2" type="ORF">HRG_04585</name>
</gene>
<feature type="compositionally biased region" description="Basic and acidic residues" evidence="1">
    <location>
        <begin position="9"/>
        <end position="25"/>
    </location>
</feature>
<proteinExistence type="predicted"/>
<feature type="compositionally biased region" description="Acidic residues" evidence="1">
    <location>
        <begin position="424"/>
        <end position="434"/>
    </location>
</feature>
<dbReference type="Proteomes" id="UP000824596">
    <property type="component" value="Unassembled WGS sequence"/>
</dbReference>
<feature type="region of interest" description="Disordered" evidence="1">
    <location>
        <begin position="360"/>
        <end position="406"/>
    </location>
</feature>
<dbReference type="AlphaFoldDB" id="A0A9P8MZH6"/>
<reference evidence="2" key="1">
    <citation type="submission" date="2021-09" db="EMBL/GenBank/DDBJ databases">
        <title>A high-quality genome of the endoparasitic fungus Hirsutella rhossiliensis with a comparison of Hirsutella genomes reveals transposable elements contributing to genome size variation.</title>
        <authorList>
            <person name="Lin R."/>
            <person name="Jiao Y."/>
            <person name="Sun X."/>
            <person name="Ling J."/>
            <person name="Xie B."/>
            <person name="Cheng X."/>
        </authorList>
    </citation>
    <scope>NUCLEOTIDE SEQUENCE</scope>
    <source>
        <strain evidence="2">HR02</strain>
    </source>
</reference>
<feature type="compositionally biased region" description="Acidic residues" evidence="1">
    <location>
        <begin position="77"/>
        <end position="86"/>
    </location>
</feature>
<protein>
    <submittedName>
        <fullName evidence="2">Uncharacterized protein</fullName>
    </submittedName>
</protein>
<feature type="compositionally biased region" description="Low complexity" evidence="1">
    <location>
        <begin position="483"/>
        <end position="495"/>
    </location>
</feature>
<dbReference type="EMBL" id="JAIZPD010000004">
    <property type="protein sequence ID" value="KAH0964157.1"/>
    <property type="molecule type" value="Genomic_DNA"/>
</dbReference>
<keyword evidence="3" id="KW-1185">Reference proteome</keyword>
<feature type="region of interest" description="Disordered" evidence="1">
    <location>
        <begin position="469"/>
        <end position="495"/>
    </location>
</feature>
<accession>A0A9P8MZH6</accession>
<evidence type="ECO:0000256" key="1">
    <source>
        <dbReference type="SAM" id="MobiDB-lite"/>
    </source>
</evidence>
<feature type="region of interest" description="Disordered" evidence="1">
    <location>
        <begin position="1"/>
        <end position="115"/>
    </location>
</feature>
<sequence>MQTRQQSTRQREAKSVMAVPEDRKATRSTRRKAAPDTLVAGLGTSSAPRHPAPRRGAPVGKAFSVTNITVRNGHESQDEEDEDDGGGSESKSSVPRDSAAGGLDSNAEEGEKERQQIMTQLRPDLERAIAELMECLDNRDSGNKILRAVFITKRDAFMYLRKYYQEAKTTSVLIDWTKPGALHNLVQADEKAVIVLARANQVATLDYIRRIQTDSHLDKQAFLQTLDTSFPTLFRTPNLHKQYPWMMVKIRTCYLIETLANHQSKATVQDSMANIFCETTDNLDYASLCETGPYRSLGGEDEEDHKICRDTITRILTCIANAKKNLVLEALRREFQLSELLEELKGWMAEMHSALDREIEEEYSPDGQEKSDGSESSPDDELEETVRPDEADIQPTMFQDKTSIRELEATRDRRVLKRAHDDAANDEEGQEADFEQDRRAVVQRTRDSAREPWTTRGHGHGKGIVSRFAQASGNPSSAPAYLGSSQQAAAQGPGASDDLIRIPVRTAYTRRRAWTGRDTDMLIKLIGETEAYYAEIERRYSDQFEYPRGQQAYRDKARNLKVDYLLNDERLPPEFDRVSLGPKEVHKLKCAGKNPYREEKHVDAAGRPTDTVWLE</sequence>
<name>A0A9P8MZH6_9HYPO</name>
<feature type="region of interest" description="Disordered" evidence="1">
    <location>
        <begin position="418"/>
        <end position="439"/>
    </location>
</feature>
<dbReference type="RefSeq" id="XP_044721670.1">
    <property type="nucleotide sequence ID" value="XM_044863056.1"/>
</dbReference>
<evidence type="ECO:0000313" key="2">
    <source>
        <dbReference type="EMBL" id="KAH0964157.1"/>
    </source>
</evidence>
<dbReference type="GeneID" id="68353714"/>
<dbReference type="OrthoDB" id="5398572at2759"/>
<comment type="caution">
    <text evidence="2">The sequence shown here is derived from an EMBL/GenBank/DDBJ whole genome shotgun (WGS) entry which is preliminary data.</text>
</comment>
<evidence type="ECO:0000313" key="3">
    <source>
        <dbReference type="Proteomes" id="UP000824596"/>
    </source>
</evidence>